<dbReference type="InterPro" id="IPR030678">
    <property type="entry name" value="Peptide/Ni-bd"/>
</dbReference>
<dbReference type="Gene3D" id="3.10.105.10">
    <property type="entry name" value="Dipeptide-binding Protein, Domain 3"/>
    <property type="match status" value="1"/>
</dbReference>
<gene>
    <name evidence="6" type="ORF">K6K13_00120</name>
</gene>
<evidence type="ECO:0000256" key="4">
    <source>
        <dbReference type="SAM" id="SignalP"/>
    </source>
</evidence>
<dbReference type="Gene3D" id="3.40.190.10">
    <property type="entry name" value="Periplasmic binding protein-like II"/>
    <property type="match status" value="1"/>
</dbReference>
<evidence type="ECO:0000256" key="1">
    <source>
        <dbReference type="ARBA" id="ARBA00005695"/>
    </source>
</evidence>
<dbReference type="Pfam" id="PF00496">
    <property type="entry name" value="SBP_bac_5"/>
    <property type="match status" value="1"/>
</dbReference>
<proteinExistence type="inferred from homology"/>
<evidence type="ECO:0000313" key="7">
    <source>
        <dbReference type="Proteomes" id="UP000825886"/>
    </source>
</evidence>
<feature type="chain" id="PRO_5046170322" evidence="4">
    <location>
        <begin position="28"/>
        <end position="535"/>
    </location>
</feature>
<keyword evidence="2" id="KW-0813">Transport</keyword>
<keyword evidence="3 4" id="KW-0732">Signal</keyword>
<dbReference type="CDD" id="cd08517">
    <property type="entry name" value="PBP2_NikA_DppA_OppA_like_13"/>
    <property type="match status" value="1"/>
</dbReference>
<feature type="signal peptide" evidence="4">
    <location>
        <begin position="1"/>
        <end position="27"/>
    </location>
</feature>
<dbReference type="PANTHER" id="PTHR30290">
    <property type="entry name" value="PERIPLASMIC BINDING COMPONENT OF ABC TRANSPORTER"/>
    <property type="match status" value="1"/>
</dbReference>
<dbReference type="SUPFAM" id="SSF53850">
    <property type="entry name" value="Periplasmic binding protein-like II"/>
    <property type="match status" value="1"/>
</dbReference>
<dbReference type="Proteomes" id="UP000825886">
    <property type="component" value="Chromosome"/>
</dbReference>
<evidence type="ECO:0000256" key="2">
    <source>
        <dbReference type="ARBA" id="ARBA00022448"/>
    </source>
</evidence>
<dbReference type="InterPro" id="IPR000914">
    <property type="entry name" value="SBP_5_dom"/>
</dbReference>
<comment type="similarity">
    <text evidence="1">Belongs to the bacterial solute-binding protein 5 family.</text>
</comment>
<reference evidence="6 7" key="1">
    <citation type="submission" date="2021-08" db="EMBL/GenBank/DDBJ databases">
        <title>Culture and genomic analysis of Symbiopectobacterium purcellii sp. nov. gen. nov., isolated from the leafhopper Empoasca decipiens.</title>
        <authorList>
            <person name="Nadal-Jimenez P."/>
            <person name="Siozios S."/>
            <person name="Halliday N."/>
            <person name="Camara M."/>
            <person name="Hurst G.D.D."/>
        </authorList>
    </citation>
    <scope>NUCLEOTIDE SEQUENCE [LARGE SCALE GENOMIC DNA]</scope>
    <source>
        <strain evidence="6 7">SyEd1</strain>
    </source>
</reference>
<evidence type="ECO:0000313" key="6">
    <source>
        <dbReference type="EMBL" id="QZN95955.1"/>
    </source>
</evidence>
<organism evidence="6 7">
    <name type="scientific">Symbiopectobacterium purcellii</name>
    <dbReference type="NCBI Taxonomy" id="2871826"/>
    <lineage>
        <taxon>Bacteria</taxon>
        <taxon>Pseudomonadati</taxon>
        <taxon>Pseudomonadota</taxon>
        <taxon>Gammaproteobacteria</taxon>
        <taxon>Enterobacterales</taxon>
        <taxon>Enterobacteriaceae</taxon>
    </lineage>
</organism>
<dbReference type="InterPro" id="IPR039424">
    <property type="entry name" value="SBP_5"/>
</dbReference>
<evidence type="ECO:0000259" key="5">
    <source>
        <dbReference type="Pfam" id="PF00496"/>
    </source>
</evidence>
<dbReference type="PIRSF" id="PIRSF002741">
    <property type="entry name" value="MppA"/>
    <property type="match status" value="1"/>
</dbReference>
<dbReference type="EMBL" id="CP081864">
    <property type="protein sequence ID" value="QZN95955.1"/>
    <property type="molecule type" value="Genomic_DNA"/>
</dbReference>
<protein>
    <submittedName>
        <fullName evidence="6">ABC transporter substrate-binding protein</fullName>
    </submittedName>
</protein>
<name>A0ABX9AQB5_9ENTR</name>
<feature type="domain" description="Solute-binding protein family 5" evidence="5">
    <location>
        <begin position="78"/>
        <end position="442"/>
    </location>
</feature>
<dbReference type="RefSeq" id="WP_222159023.1">
    <property type="nucleotide sequence ID" value="NZ_CP081864.1"/>
</dbReference>
<sequence>MSWFTRLSRWGGNALLLSGWLAASAHAATTPQRGGTLTLILSSEPSTLVSLATVAQPAIAVSGKVTEGLLTYDYDLNPQPQLATSWDISPDGKTYTFHLRQGVKWHDGQPFTSADVAYSIQLLKQIHPRARSTFANVNDIKAPDALTAVFELSHPAPYLLRAFAAGETPILPKHIYDVPGSDPLKNANNNAPVGTGPYIFSEWVRGSHIVYKRNPNYWDNPKPYLDQLIVKFSPDAVVRTLALETGDADIAYRTPVALSEIARLKKEGKLGFDTKGNNYSYSVASLQFNLDDKIFKDLRVRQAFSHAIDRDALVRIAYFGLATPTASPVAPGLKTFHDPSPTPYPFDLAAANRLLDEAGYPRGADGTRFSITLDYNTYDDAFRRIADFTRAALAKIGVAVTLRSSDISSHTKRVYTDRDFALALNMFANLYDPTAGVQRLYWSKNYRVGLPFSNTSHYVNPEVDRLLEAAQTENDNGKRIAQFRQFQHIVMHDAPDINLLSPQFITIYNPRVHDHSPTADGVEGNLAGVWVEPKP</sequence>
<evidence type="ECO:0000256" key="3">
    <source>
        <dbReference type="ARBA" id="ARBA00022729"/>
    </source>
</evidence>
<accession>A0ABX9AQB5</accession>
<keyword evidence="7" id="KW-1185">Reference proteome</keyword>
<dbReference type="PANTHER" id="PTHR30290:SF9">
    <property type="entry name" value="OLIGOPEPTIDE-BINDING PROTEIN APPA"/>
    <property type="match status" value="1"/>
</dbReference>